<sequence length="88" mass="9519">MTKPRTRPLAQSMEVGAARINPNGAEGVSDVCIASDVSEAPDTGEVSEESDADEVSEESDAAEASEEATMSYFQDIEQYLRYLEVRVS</sequence>
<evidence type="ECO:0000313" key="2">
    <source>
        <dbReference type="EnsemblPlants" id="OB03G28690.1"/>
    </source>
</evidence>
<dbReference type="Gramene" id="OB03G28690.1">
    <property type="protein sequence ID" value="OB03G28690.1"/>
    <property type="gene ID" value="OB03G28690"/>
</dbReference>
<feature type="region of interest" description="Disordered" evidence="1">
    <location>
        <begin position="37"/>
        <end position="69"/>
    </location>
</feature>
<evidence type="ECO:0000313" key="3">
    <source>
        <dbReference type="Proteomes" id="UP000006038"/>
    </source>
</evidence>
<keyword evidence="3" id="KW-1185">Reference proteome</keyword>
<dbReference type="EnsemblPlants" id="OB03G28690.1">
    <property type="protein sequence ID" value="OB03G28690.1"/>
    <property type="gene ID" value="OB03G28690"/>
</dbReference>
<accession>J3LP93</accession>
<feature type="compositionally biased region" description="Acidic residues" evidence="1">
    <location>
        <begin position="45"/>
        <end position="66"/>
    </location>
</feature>
<reference evidence="2" key="1">
    <citation type="journal article" date="2013" name="Nat. Commun.">
        <title>Whole-genome sequencing of Oryza brachyantha reveals mechanisms underlying Oryza genome evolution.</title>
        <authorList>
            <person name="Chen J."/>
            <person name="Huang Q."/>
            <person name="Gao D."/>
            <person name="Wang J."/>
            <person name="Lang Y."/>
            <person name="Liu T."/>
            <person name="Li B."/>
            <person name="Bai Z."/>
            <person name="Luis Goicoechea J."/>
            <person name="Liang C."/>
            <person name="Chen C."/>
            <person name="Zhang W."/>
            <person name="Sun S."/>
            <person name="Liao Y."/>
            <person name="Zhang X."/>
            <person name="Yang L."/>
            <person name="Song C."/>
            <person name="Wang M."/>
            <person name="Shi J."/>
            <person name="Liu G."/>
            <person name="Liu J."/>
            <person name="Zhou H."/>
            <person name="Zhou W."/>
            <person name="Yu Q."/>
            <person name="An N."/>
            <person name="Chen Y."/>
            <person name="Cai Q."/>
            <person name="Wang B."/>
            <person name="Liu B."/>
            <person name="Min J."/>
            <person name="Huang Y."/>
            <person name="Wu H."/>
            <person name="Li Z."/>
            <person name="Zhang Y."/>
            <person name="Yin Y."/>
            <person name="Song W."/>
            <person name="Jiang J."/>
            <person name="Jackson S.A."/>
            <person name="Wing R.A."/>
            <person name="Wang J."/>
            <person name="Chen M."/>
        </authorList>
    </citation>
    <scope>NUCLEOTIDE SEQUENCE [LARGE SCALE GENOMIC DNA]</scope>
    <source>
        <strain evidence="2">cv. IRGC 101232</strain>
    </source>
</reference>
<reference evidence="2" key="2">
    <citation type="submission" date="2013-04" db="UniProtKB">
        <authorList>
            <consortium name="EnsemblPlants"/>
        </authorList>
    </citation>
    <scope>IDENTIFICATION</scope>
</reference>
<organism evidence="2">
    <name type="scientific">Oryza brachyantha</name>
    <name type="common">malo sina</name>
    <dbReference type="NCBI Taxonomy" id="4533"/>
    <lineage>
        <taxon>Eukaryota</taxon>
        <taxon>Viridiplantae</taxon>
        <taxon>Streptophyta</taxon>
        <taxon>Embryophyta</taxon>
        <taxon>Tracheophyta</taxon>
        <taxon>Spermatophyta</taxon>
        <taxon>Magnoliopsida</taxon>
        <taxon>Liliopsida</taxon>
        <taxon>Poales</taxon>
        <taxon>Poaceae</taxon>
        <taxon>BOP clade</taxon>
        <taxon>Oryzoideae</taxon>
        <taxon>Oryzeae</taxon>
        <taxon>Oryzinae</taxon>
        <taxon>Oryza</taxon>
    </lineage>
</organism>
<proteinExistence type="predicted"/>
<name>J3LP93_ORYBR</name>
<dbReference type="HOGENOM" id="CLU_2472657_0_0_1"/>
<dbReference type="Proteomes" id="UP000006038">
    <property type="component" value="Chromosome 3"/>
</dbReference>
<dbReference type="AlphaFoldDB" id="J3LP93"/>
<protein>
    <submittedName>
        <fullName evidence="2">Uncharacterized protein</fullName>
    </submittedName>
</protein>
<evidence type="ECO:0000256" key="1">
    <source>
        <dbReference type="SAM" id="MobiDB-lite"/>
    </source>
</evidence>